<accession>A0A1I5VXS4</accession>
<dbReference type="RefSeq" id="WP_090658088.1">
    <property type="nucleotide sequence ID" value="NZ_FOXQ01000005.1"/>
</dbReference>
<name>A0A1I5VXS4_9BACT</name>
<evidence type="ECO:0000313" key="3">
    <source>
        <dbReference type="Proteomes" id="UP000199031"/>
    </source>
</evidence>
<dbReference type="STRING" id="1465490.SAMN05444277_105229"/>
<dbReference type="Pfam" id="PF01852">
    <property type="entry name" value="START"/>
    <property type="match status" value="1"/>
</dbReference>
<dbReference type="InterPro" id="IPR023393">
    <property type="entry name" value="START-like_dom_sf"/>
</dbReference>
<dbReference type="OrthoDB" id="654678at2"/>
<dbReference type="Proteomes" id="UP000199031">
    <property type="component" value="Unassembled WGS sequence"/>
</dbReference>
<gene>
    <name evidence="2" type="ORF">SAMN05444277_105229</name>
</gene>
<dbReference type="SUPFAM" id="SSF55961">
    <property type="entry name" value="Bet v1-like"/>
    <property type="match status" value="1"/>
</dbReference>
<organism evidence="2 3">
    <name type="scientific">Parafilimonas terrae</name>
    <dbReference type="NCBI Taxonomy" id="1465490"/>
    <lineage>
        <taxon>Bacteria</taxon>
        <taxon>Pseudomonadati</taxon>
        <taxon>Bacteroidota</taxon>
        <taxon>Chitinophagia</taxon>
        <taxon>Chitinophagales</taxon>
        <taxon>Chitinophagaceae</taxon>
        <taxon>Parafilimonas</taxon>
    </lineage>
</organism>
<evidence type="ECO:0000313" key="2">
    <source>
        <dbReference type="EMBL" id="SFQ11816.1"/>
    </source>
</evidence>
<sequence length="206" mass="23412">MKFLLFTIAGLLAVKNNSSIQEETPYVLVKTKNNIALYEHWITGAFNTSIRELKVEFATTAGHEKIIALLKNASRGKDWNKNAVAFNTILQSNNSWITYIRYRIPWPFDDQDICMQYHVIPGNKTGHEIHFQSVVSEHFPVNKKVTRVAGAKGKWLFKNGADGKTQIVYTIATEKSSQVPKWVSDPLVQNNLLDAMDALKKIVEDY</sequence>
<dbReference type="Gene3D" id="3.30.530.20">
    <property type="match status" value="1"/>
</dbReference>
<proteinExistence type="predicted"/>
<dbReference type="AlphaFoldDB" id="A0A1I5VXS4"/>
<dbReference type="InterPro" id="IPR002913">
    <property type="entry name" value="START_lipid-bd_dom"/>
</dbReference>
<protein>
    <recommendedName>
        <fullName evidence="1">START domain-containing protein</fullName>
    </recommendedName>
</protein>
<evidence type="ECO:0000259" key="1">
    <source>
        <dbReference type="Pfam" id="PF01852"/>
    </source>
</evidence>
<feature type="domain" description="START" evidence="1">
    <location>
        <begin position="68"/>
        <end position="203"/>
    </location>
</feature>
<dbReference type="EMBL" id="FOXQ01000005">
    <property type="protein sequence ID" value="SFQ11816.1"/>
    <property type="molecule type" value="Genomic_DNA"/>
</dbReference>
<keyword evidence="3" id="KW-1185">Reference proteome</keyword>
<reference evidence="2 3" key="1">
    <citation type="submission" date="2016-10" db="EMBL/GenBank/DDBJ databases">
        <authorList>
            <person name="de Groot N.N."/>
        </authorList>
    </citation>
    <scope>NUCLEOTIDE SEQUENCE [LARGE SCALE GENOMIC DNA]</scope>
    <source>
        <strain evidence="2 3">DSM 28286</strain>
    </source>
</reference>
<dbReference type="GO" id="GO:0008289">
    <property type="term" value="F:lipid binding"/>
    <property type="evidence" value="ECO:0007669"/>
    <property type="project" value="InterPro"/>
</dbReference>